<feature type="non-terminal residue" evidence="1">
    <location>
        <position position="32"/>
    </location>
</feature>
<accession>A0A382CFU7</accession>
<dbReference type="EMBL" id="UINC01034355">
    <property type="protein sequence ID" value="SVB25068.1"/>
    <property type="molecule type" value="Genomic_DNA"/>
</dbReference>
<gene>
    <name evidence="1" type="ORF">METZ01_LOCUS177922</name>
</gene>
<name>A0A382CFU7_9ZZZZ</name>
<sequence length="32" mass="3398">MTSTGTATPYTLISSDCHAGGNMKAYEEYLSP</sequence>
<dbReference type="AlphaFoldDB" id="A0A382CFU7"/>
<reference evidence="1" key="1">
    <citation type="submission" date="2018-05" db="EMBL/GenBank/DDBJ databases">
        <authorList>
            <person name="Lanie J.A."/>
            <person name="Ng W.-L."/>
            <person name="Kazmierczak K.M."/>
            <person name="Andrzejewski T.M."/>
            <person name="Davidsen T.M."/>
            <person name="Wayne K.J."/>
            <person name="Tettelin H."/>
            <person name="Glass J.I."/>
            <person name="Rusch D."/>
            <person name="Podicherti R."/>
            <person name="Tsui H.-C.T."/>
            <person name="Winkler M.E."/>
        </authorList>
    </citation>
    <scope>NUCLEOTIDE SEQUENCE</scope>
</reference>
<organism evidence="1">
    <name type="scientific">marine metagenome</name>
    <dbReference type="NCBI Taxonomy" id="408172"/>
    <lineage>
        <taxon>unclassified sequences</taxon>
        <taxon>metagenomes</taxon>
        <taxon>ecological metagenomes</taxon>
    </lineage>
</organism>
<proteinExistence type="predicted"/>
<evidence type="ECO:0000313" key="1">
    <source>
        <dbReference type="EMBL" id="SVB25068.1"/>
    </source>
</evidence>
<protein>
    <submittedName>
        <fullName evidence="1">Uncharacterized protein</fullName>
    </submittedName>
</protein>